<sequence>MTFLLWIAAVILVIAGIVTLIKGGIILGIVLIVVGLAVGPGGWSVIKRR</sequence>
<feature type="transmembrane region" description="Helical" evidence="1">
    <location>
        <begin position="25"/>
        <end position="46"/>
    </location>
</feature>
<keyword evidence="1" id="KW-0812">Transmembrane</keyword>
<evidence type="ECO:0000313" key="2">
    <source>
        <dbReference type="EMBL" id="GGB24903.1"/>
    </source>
</evidence>
<keyword evidence="3" id="KW-1185">Reference proteome</keyword>
<reference evidence="2" key="2">
    <citation type="submission" date="2020-09" db="EMBL/GenBank/DDBJ databases">
        <authorList>
            <person name="Sun Q."/>
            <person name="Zhou Y."/>
        </authorList>
    </citation>
    <scope>NUCLEOTIDE SEQUENCE</scope>
    <source>
        <strain evidence="2">CGMCC 1.15085</strain>
    </source>
</reference>
<dbReference type="EMBL" id="BMHI01000002">
    <property type="protein sequence ID" value="GGB24903.1"/>
    <property type="molecule type" value="Genomic_DNA"/>
</dbReference>
<keyword evidence="1" id="KW-1133">Transmembrane helix</keyword>
<comment type="caution">
    <text evidence="2">The sequence shown here is derived from an EMBL/GenBank/DDBJ whole genome shotgun (WGS) entry which is preliminary data.</text>
</comment>
<protein>
    <submittedName>
        <fullName evidence="2">Uncharacterized protein</fullName>
    </submittedName>
</protein>
<dbReference type="NCBIfam" id="NF040511">
    <property type="entry name" value="membrane_GPGG"/>
    <property type="match status" value="1"/>
</dbReference>
<name>A0A916SZC2_9MICO</name>
<gene>
    <name evidence="2" type="ORF">GCM10011492_13640</name>
</gene>
<dbReference type="Proteomes" id="UP000636793">
    <property type="component" value="Unassembled WGS sequence"/>
</dbReference>
<dbReference type="RefSeq" id="WP_188836219.1">
    <property type="nucleotide sequence ID" value="NZ_BMHI01000002.1"/>
</dbReference>
<proteinExistence type="predicted"/>
<dbReference type="AlphaFoldDB" id="A0A916SZC2"/>
<evidence type="ECO:0000313" key="3">
    <source>
        <dbReference type="Proteomes" id="UP000636793"/>
    </source>
</evidence>
<evidence type="ECO:0000256" key="1">
    <source>
        <dbReference type="SAM" id="Phobius"/>
    </source>
</evidence>
<keyword evidence="1" id="KW-0472">Membrane</keyword>
<dbReference type="InterPro" id="IPR047891">
    <property type="entry name" value="GPGG_membr"/>
</dbReference>
<accession>A0A916SZC2</accession>
<organism evidence="2 3">
    <name type="scientific">Flexivirga endophytica</name>
    <dbReference type="NCBI Taxonomy" id="1849103"/>
    <lineage>
        <taxon>Bacteria</taxon>
        <taxon>Bacillati</taxon>
        <taxon>Actinomycetota</taxon>
        <taxon>Actinomycetes</taxon>
        <taxon>Micrococcales</taxon>
        <taxon>Dermacoccaceae</taxon>
        <taxon>Flexivirga</taxon>
    </lineage>
</organism>
<reference evidence="2" key="1">
    <citation type="journal article" date="2014" name="Int. J. Syst. Evol. Microbiol.">
        <title>Complete genome sequence of Corynebacterium casei LMG S-19264T (=DSM 44701T), isolated from a smear-ripened cheese.</title>
        <authorList>
            <consortium name="US DOE Joint Genome Institute (JGI-PGF)"/>
            <person name="Walter F."/>
            <person name="Albersmeier A."/>
            <person name="Kalinowski J."/>
            <person name="Ruckert C."/>
        </authorList>
    </citation>
    <scope>NUCLEOTIDE SEQUENCE</scope>
    <source>
        <strain evidence="2">CGMCC 1.15085</strain>
    </source>
</reference>